<feature type="compositionally biased region" description="Acidic residues" evidence="1">
    <location>
        <begin position="109"/>
        <end position="138"/>
    </location>
</feature>
<dbReference type="InterPro" id="IPR052920">
    <property type="entry name" value="DNA-binding_regulatory"/>
</dbReference>
<proteinExistence type="predicted"/>
<feature type="compositionally biased region" description="Low complexity" evidence="1">
    <location>
        <begin position="42"/>
        <end position="51"/>
    </location>
</feature>
<comment type="caution">
    <text evidence="3">The sequence shown here is derived from an EMBL/GenBank/DDBJ whole genome shotgun (WGS) entry which is preliminary data.</text>
</comment>
<dbReference type="PATRIC" id="fig|1423786.4.peg.142"/>
<evidence type="ECO:0000313" key="3">
    <source>
        <dbReference type="EMBL" id="KRM44688.1"/>
    </source>
</evidence>
<organism evidence="3 4">
    <name type="scientific">Lentilactobacillus parafarraginis DSM 18390 = JCM 14109</name>
    <dbReference type="NCBI Taxonomy" id="1423786"/>
    <lineage>
        <taxon>Bacteria</taxon>
        <taxon>Bacillati</taxon>
        <taxon>Bacillota</taxon>
        <taxon>Bacilli</taxon>
        <taxon>Lactobacillales</taxon>
        <taxon>Lactobacillaceae</taxon>
        <taxon>Lentilactobacillus</taxon>
    </lineage>
</organism>
<feature type="region of interest" description="Disordered" evidence="1">
    <location>
        <begin position="42"/>
        <end position="227"/>
    </location>
</feature>
<reference evidence="3 4" key="1">
    <citation type="journal article" date="2015" name="Genome Announc.">
        <title>Expanding the biotechnology potential of lactobacilli through comparative genomics of 213 strains and associated genera.</title>
        <authorList>
            <person name="Sun Z."/>
            <person name="Harris H.M."/>
            <person name="McCann A."/>
            <person name="Guo C."/>
            <person name="Argimon S."/>
            <person name="Zhang W."/>
            <person name="Yang X."/>
            <person name="Jeffery I.B."/>
            <person name="Cooney J.C."/>
            <person name="Kagawa T.F."/>
            <person name="Liu W."/>
            <person name="Song Y."/>
            <person name="Salvetti E."/>
            <person name="Wrobel A."/>
            <person name="Rasinkangas P."/>
            <person name="Parkhill J."/>
            <person name="Rea M.C."/>
            <person name="O'Sullivan O."/>
            <person name="Ritari J."/>
            <person name="Douillard F.P."/>
            <person name="Paul Ross R."/>
            <person name="Yang R."/>
            <person name="Briner A.E."/>
            <person name="Felis G.E."/>
            <person name="de Vos W.M."/>
            <person name="Barrangou R."/>
            <person name="Klaenhammer T.R."/>
            <person name="Caufield P.W."/>
            <person name="Cui Y."/>
            <person name="Zhang H."/>
            <person name="O'Toole P.W."/>
        </authorList>
    </citation>
    <scope>NUCLEOTIDE SEQUENCE [LARGE SCALE GENOMIC DNA]</scope>
    <source>
        <strain evidence="3 4">DSM 18390</strain>
    </source>
</reference>
<feature type="compositionally biased region" description="Low complexity" evidence="1">
    <location>
        <begin position="145"/>
        <end position="160"/>
    </location>
</feature>
<feature type="domain" description="Xaa-Pro dipeptidyl-peptidase-like" evidence="2">
    <location>
        <begin position="298"/>
        <end position="441"/>
    </location>
</feature>
<feature type="compositionally biased region" description="Low complexity" evidence="1">
    <location>
        <begin position="65"/>
        <end position="94"/>
    </location>
</feature>
<dbReference type="Pfam" id="PF02129">
    <property type="entry name" value="Peptidase_S15"/>
    <property type="match status" value="1"/>
</dbReference>
<protein>
    <recommendedName>
        <fullName evidence="2">Xaa-Pro dipeptidyl-peptidase-like domain-containing protein</fullName>
    </recommendedName>
</protein>
<sequence length="596" mass="63644">MTNKPYHRFIFLLGILGFLAIFTCPSVLTNHTYAATNQASAAVPSSPADSPQESPEVTVSTDDGTTATESSETSVSSESQAESASATEASQESSIDAQQADSQVTAESESNDQDVPAETDQSDESVANEESPQADDASDQTATITNVGSATVNSSTNTTADGTMNPGPTSQSSTTAGDASTESTTATTSPTATADQSETPATAATNDDQLTIDGVNNSTDPTIKQSSDNPIIHFLTSITSASAAALIYPFVATRQGSHLLSQIRTLLSPSRYDVDQMWSDLDNQYDPSYTKQYYTEAKNWYDNEVKKQTLTVPFADGTGTASATYIAAPGSTKTIIYGQGWTTEPEWMGYISKIFYDMGYNVLMPYTRGQNSSDGEFLTFGYKDKQDWINWINKIDALNGKNSEVILYGQSLGADDALETAAQKSLPSSVKAVIADCGYSTVPSLLKSLYSGVATSLNNLTSKIGWQLNGSIPLVPYDQFLNAFNGINQLLQGFSLDDVSGISAVQNSTLPTLFIATADDTFIPDTETETMYHLSNSQFKQLWILQGNVGGHASANNAVLDYKKNIEAFLNAVESGKTPDSNQSDLKVDSDQRVAA</sequence>
<feature type="compositionally biased region" description="Basic and acidic residues" evidence="1">
    <location>
        <begin position="586"/>
        <end position="596"/>
    </location>
</feature>
<dbReference type="EMBL" id="AZFZ01000010">
    <property type="protein sequence ID" value="KRM44688.1"/>
    <property type="molecule type" value="Genomic_DNA"/>
</dbReference>
<dbReference type="Gene3D" id="3.40.50.1820">
    <property type="entry name" value="alpha/beta hydrolase"/>
    <property type="match status" value="1"/>
</dbReference>
<evidence type="ECO:0000259" key="2">
    <source>
        <dbReference type="Pfam" id="PF02129"/>
    </source>
</evidence>
<evidence type="ECO:0000256" key="1">
    <source>
        <dbReference type="SAM" id="MobiDB-lite"/>
    </source>
</evidence>
<dbReference type="PANTHER" id="PTHR43358">
    <property type="entry name" value="ALPHA/BETA-HYDROLASE"/>
    <property type="match status" value="1"/>
</dbReference>
<name>A0A0R1YQE2_9LACO</name>
<dbReference type="RefSeq" id="WP_056980065.1">
    <property type="nucleotide sequence ID" value="NZ_AZFZ01000010.1"/>
</dbReference>
<feature type="compositionally biased region" description="Polar residues" evidence="1">
    <location>
        <begin position="95"/>
        <end position="108"/>
    </location>
</feature>
<feature type="region of interest" description="Disordered" evidence="1">
    <location>
        <begin position="576"/>
        <end position="596"/>
    </location>
</feature>
<feature type="compositionally biased region" description="Polar residues" evidence="1">
    <location>
        <begin position="195"/>
        <end position="227"/>
    </location>
</feature>
<dbReference type="InterPro" id="IPR000383">
    <property type="entry name" value="Xaa-Pro-like_dom"/>
</dbReference>
<dbReference type="SUPFAM" id="SSF53474">
    <property type="entry name" value="alpha/beta-Hydrolases"/>
    <property type="match status" value="1"/>
</dbReference>
<feature type="compositionally biased region" description="Polar residues" evidence="1">
    <location>
        <begin position="52"/>
        <end position="64"/>
    </location>
</feature>
<dbReference type="Proteomes" id="UP000051010">
    <property type="component" value="Unassembled WGS sequence"/>
</dbReference>
<dbReference type="PANTHER" id="PTHR43358:SF4">
    <property type="entry name" value="ALPHA_BETA HYDROLASE FOLD-1 DOMAIN-CONTAINING PROTEIN"/>
    <property type="match status" value="1"/>
</dbReference>
<feature type="compositionally biased region" description="Low complexity" evidence="1">
    <location>
        <begin position="172"/>
        <end position="194"/>
    </location>
</feature>
<evidence type="ECO:0000313" key="4">
    <source>
        <dbReference type="Proteomes" id="UP000051010"/>
    </source>
</evidence>
<dbReference type="GO" id="GO:0016787">
    <property type="term" value="F:hydrolase activity"/>
    <property type="evidence" value="ECO:0007669"/>
    <property type="project" value="InterPro"/>
</dbReference>
<dbReference type="InterPro" id="IPR029058">
    <property type="entry name" value="AB_hydrolase_fold"/>
</dbReference>
<accession>A0A0R1YQE2</accession>
<gene>
    <name evidence="3" type="ORF">FD47_GL000143</name>
</gene>
<dbReference type="AlphaFoldDB" id="A0A0R1YQE2"/>